<evidence type="ECO:0000256" key="2">
    <source>
        <dbReference type="ARBA" id="ARBA00023015"/>
    </source>
</evidence>
<dbReference type="AlphaFoldDB" id="A0A9X2MCT9"/>
<comment type="caution">
    <text evidence="7">The sequence shown here is derived from an EMBL/GenBank/DDBJ whole genome shotgun (WGS) entry which is preliminary data.</text>
</comment>
<dbReference type="Pfam" id="PF04542">
    <property type="entry name" value="Sigma70_r2"/>
    <property type="match status" value="1"/>
</dbReference>
<feature type="domain" description="RNA polymerase sigma-70 region 2" evidence="5">
    <location>
        <begin position="28"/>
        <end position="93"/>
    </location>
</feature>
<organism evidence="7 8">
    <name type="scientific">Terrisporobacter muris</name>
    <dbReference type="NCBI Taxonomy" id="2963284"/>
    <lineage>
        <taxon>Bacteria</taxon>
        <taxon>Bacillati</taxon>
        <taxon>Bacillota</taxon>
        <taxon>Clostridia</taxon>
        <taxon>Peptostreptococcales</taxon>
        <taxon>Peptostreptococcaceae</taxon>
        <taxon>Terrisporobacter</taxon>
    </lineage>
</organism>
<dbReference type="PANTHER" id="PTHR43133">
    <property type="entry name" value="RNA POLYMERASE ECF-TYPE SIGMA FACTO"/>
    <property type="match status" value="1"/>
</dbReference>
<dbReference type="NCBIfam" id="TIGR02937">
    <property type="entry name" value="sigma70-ECF"/>
    <property type="match status" value="1"/>
</dbReference>
<evidence type="ECO:0000256" key="1">
    <source>
        <dbReference type="ARBA" id="ARBA00010641"/>
    </source>
</evidence>
<evidence type="ECO:0000313" key="7">
    <source>
        <dbReference type="EMBL" id="MCR1821631.1"/>
    </source>
</evidence>
<dbReference type="InterPro" id="IPR039425">
    <property type="entry name" value="RNA_pol_sigma-70-like"/>
</dbReference>
<keyword evidence="8" id="KW-1185">Reference proteome</keyword>
<dbReference type="InterPro" id="IPR007627">
    <property type="entry name" value="RNA_pol_sigma70_r2"/>
</dbReference>
<accession>A0A9X2MCT9</accession>
<dbReference type="RefSeq" id="WP_257560007.1">
    <property type="nucleotide sequence ID" value="NZ_JANKBY010000014.1"/>
</dbReference>
<protein>
    <submittedName>
        <fullName evidence="7">Sigma-70 family RNA polymerase sigma factor</fullName>
    </submittedName>
</protein>
<dbReference type="InterPro" id="IPR013324">
    <property type="entry name" value="RNA_pol_sigma_r3/r4-like"/>
</dbReference>
<dbReference type="InterPro" id="IPR014284">
    <property type="entry name" value="RNA_pol_sigma-70_dom"/>
</dbReference>
<keyword evidence="2" id="KW-0805">Transcription regulation</keyword>
<dbReference type="CDD" id="cd06171">
    <property type="entry name" value="Sigma70_r4"/>
    <property type="match status" value="1"/>
</dbReference>
<evidence type="ECO:0000256" key="3">
    <source>
        <dbReference type="ARBA" id="ARBA00023082"/>
    </source>
</evidence>
<dbReference type="EMBL" id="JANKBY010000014">
    <property type="protein sequence ID" value="MCR1821631.1"/>
    <property type="molecule type" value="Genomic_DNA"/>
</dbReference>
<dbReference type="GO" id="GO:0003677">
    <property type="term" value="F:DNA binding"/>
    <property type="evidence" value="ECO:0007669"/>
    <property type="project" value="InterPro"/>
</dbReference>
<evidence type="ECO:0000256" key="4">
    <source>
        <dbReference type="ARBA" id="ARBA00023163"/>
    </source>
</evidence>
<dbReference type="Pfam" id="PF08281">
    <property type="entry name" value="Sigma70_r4_2"/>
    <property type="match status" value="1"/>
</dbReference>
<feature type="domain" description="RNA polymerase sigma factor 70 region 4 type 2" evidence="6">
    <location>
        <begin position="126"/>
        <end position="172"/>
    </location>
</feature>
<dbReference type="InterPro" id="IPR013325">
    <property type="entry name" value="RNA_pol_sigma_r2"/>
</dbReference>
<dbReference type="GO" id="GO:0006352">
    <property type="term" value="P:DNA-templated transcription initiation"/>
    <property type="evidence" value="ECO:0007669"/>
    <property type="project" value="InterPro"/>
</dbReference>
<evidence type="ECO:0000313" key="8">
    <source>
        <dbReference type="Proteomes" id="UP001140817"/>
    </source>
</evidence>
<evidence type="ECO:0000259" key="5">
    <source>
        <dbReference type="Pfam" id="PF04542"/>
    </source>
</evidence>
<comment type="similarity">
    <text evidence="1">Belongs to the sigma-70 factor family. ECF subfamily.</text>
</comment>
<proteinExistence type="inferred from homology"/>
<dbReference type="GO" id="GO:0016987">
    <property type="term" value="F:sigma factor activity"/>
    <property type="evidence" value="ECO:0007669"/>
    <property type="project" value="UniProtKB-KW"/>
</dbReference>
<dbReference type="SUPFAM" id="SSF88659">
    <property type="entry name" value="Sigma3 and sigma4 domains of RNA polymerase sigma factors"/>
    <property type="match status" value="1"/>
</dbReference>
<name>A0A9X2MCT9_9FIRM</name>
<dbReference type="SUPFAM" id="SSF88946">
    <property type="entry name" value="Sigma2 domain of RNA polymerase sigma factors"/>
    <property type="match status" value="1"/>
</dbReference>
<keyword evidence="3" id="KW-0731">Sigma factor</keyword>
<dbReference type="Gene3D" id="1.10.1740.10">
    <property type="match status" value="1"/>
</dbReference>
<dbReference type="PANTHER" id="PTHR43133:SF51">
    <property type="entry name" value="RNA POLYMERASE SIGMA FACTOR"/>
    <property type="match status" value="1"/>
</dbReference>
<dbReference type="InterPro" id="IPR013249">
    <property type="entry name" value="RNA_pol_sigma70_r4_t2"/>
</dbReference>
<evidence type="ECO:0000259" key="6">
    <source>
        <dbReference type="Pfam" id="PF08281"/>
    </source>
</evidence>
<dbReference type="Proteomes" id="UP001140817">
    <property type="component" value="Unassembled WGS sequence"/>
</dbReference>
<dbReference type="InterPro" id="IPR036388">
    <property type="entry name" value="WH-like_DNA-bd_sf"/>
</dbReference>
<sequence length="177" mass="20884">MRCLLVLEDKELLDKARQGNKYCLNLLLQNNYQMLYGFLIKLTGDKDLAEDLVQDTLLKASLNITKFRGDSKFSSYLITIGINTYKNYLRKNKVRTENYNFEFKVSHYGEEDLINHIRFKEALNHLNNMPYEKRISFILKHYYGYSIEEISEILKVSSGTTKSRIHNTIKKLREILS</sequence>
<gene>
    <name evidence="7" type="ORF">NSA58_02420</name>
</gene>
<keyword evidence="4" id="KW-0804">Transcription</keyword>
<reference evidence="7" key="1">
    <citation type="submission" date="2022-07" db="EMBL/GenBank/DDBJ databases">
        <title>Enhanced cultured diversity of the mouse gut microbiota enables custom-made synthetic communities.</title>
        <authorList>
            <person name="Afrizal A."/>
        </authorList>
    </citation>
    <scope>NUCLEOTIDE SEQUENCE</scope>
    <source>
        <strain evidence="7">DSM 29186</strain>
    </source>
</reference>
<dbReference type="Gene3D" id="1.10.10.10">
    <property type="entry name" value="Winged helix-like DNA-binding domain superfamily/Winged helix DNA-binding domain"/>
    <property type="match status" value="1"/>
</dbReference>